<protein>
    <submittedName>
        <fullName evidence="1">Uncharacterized protein</fullName>
    </submittedName>
</protein>
<reference evidence="1 2" key="1">
    <citation type="journal article" date="2019" name="Syst. Appl. Microbiol.">
        <title>Characterization of Bifidobacterium species in feaces of the Egyptian fruit bat: Description of B. vespertilionis sp. nov. and B. rousetti sp. nov.</title>
        <authorList>
            <person name="Modesto M."/>
            <person name="Satti M."/>
            <person name="Watanabe K."/>
            <person name="Puglisi E."/>
            <person name="Morelli L."/>
            <person name="Huang C.-H."/>
            <person name="Liou J.-S."/>
            <person name="Miyashita M."/>
            <person name="Tamura T."/>
            <person name="Saito S."/>
            <person name="Mori K."/>
            <person name="Huang L."/>
            <person name="Sciavilla P."/>
            <person name="Sandri C."/>
            <person name="Spiezio C."/>
            <person name="Vitali F."/>
            <person name="Cavalieri D."/>
            <person name="Perpetuini G."/>
            <person name="Tofalo R."/>
            <person name="Bonetti A."/>
            <person name="Arita M."/>
            <person name="Mattarelli P."/>
        </authorList>
    </citation>
    <scope>NUCLEOTIDE SEQUENCE [LARGE SCALE GENOMIC DNA]</scope>
    <source>
        <strain evidence="1 2">RST17</strain>
    </source>
</reference>
<dbReference type="EMBL" id="RZUH01000020">
    <property type="protein sequence ID" value="KAA8825090.1"/>
    <property type="molecule type" value="Genomic_DNA"/>
</dbReference>
<evidence type="ECO:0000313" key="2">
    <source>
        <dbReference type="Proteomes" id="UP000410049"/>
    </source>
</evidence>
<dbReference type="Proteomes" id="UP000410049">
    <property type="component" value="Unassembled WGS sequence"/>
</dbReference>
<proteinExistence type="predicted"/>
<dbReference type="RefSeq" id="WP_150380255.1">
    <property type="nucleotide sequence ID" value="NZ_RZUH01000020.1"/>
</dbReference>
<organism evidence="1 2">
    <name type="scientific">Bifidobacterium myosotis</name>
    <dbReference type="NCBI Taxonomy" id="1630166"/>
    <lineage>
        <taxon>Bacteria</taxon>
        <taxon>Bacillati</taxon>
        <taxon>Actinomycetota</taxon>
        <taxon>Actinomycetes</taxon>
        <taxon>Bifidobacteriales</taxon>
        <taxon>Bifidobacteriaceae</taxon>
        <taxon>Bifidobacterium</taxon>
    </lineage>
</organism>
<sequence length="99" mass="10946">MRNGILARAAGKPAGTILDRLDIAGVTLTVETVEGDWPAIRRDGVTIAEMVPDFTTLADELARIPTVVRRWAVCAPLAERYRRCGIDVPEWMENETPRA</sequence>
<gene>
    <name evidence="1" type="ORF">EMO91_12745</name>
</gene>
<dbReference type="AlphaFoldDB" id="A0A5M9ZFR1"/>
<accession>A0A5M9ZFR1</accession>
<evidence type="ECO:0000313" key="1">
    <source>
        <dbReference type="EMBL" id="KAA8825090.1"/>
    </source>
</evidence>
<comment type="caution">
    <text evidence="1">The sequence shown here is derived from an EMBL/GenBank/DDBJ whole genome shotgun (WGS) entry which is preliminary data.</text>
</comment>
<name>A0A5M9ZFR1_9BIFI</name>